<dbReference type="InterPro" id="IPR002931">
    <property type="entry name" value="Transglutaminase-like"/>
</dbReference>
<dbReference type="Proteomes" id="UP000619761">
    <property type="component" value="Unassembled WGS sequence"/>
</dbReference>
<evidence type="ECO:0000313" key="2">
    <source>
        <dbReference type="EMBL" id="GGY68958.1"/>
    </source>
</evidence>
<gene>
    <name evidence="2" type="ORF">GCM10011613_11590</name>
</gene>
<evidence type="ECO:0000259" key="1">
    <source>
        <dbReference type="SMART" id="SM00460"/>
    </source>
</evidence>
<keyword evidence="3" id="KW-1185">Reference proteome</keyword>
<protein>
    <submittedName>
        <fullName evidence="2">Transglutaminase</fullName>
    </submittedName>
</protein>
<accession>A0ABQ3AY71</accession>
<evidence type="ECO:0000313" key="3">
    <source>
        <dbReference type="Proteomes" id="UP000619761"/>
    </source>
</evidence>
<name>A0ABQ3AY71_9GAMM</name>
<dbReference type="Gene3D" id="3.10.620.30">
    <property type="match status" value="1"/>
</dbReference>
<dbReference type="InterPro" id="IPR038765">
    <property type="entry name" value="Papain-like_cys_pep_sf"/>
</dbReference>
<dbReference type="EMBL" id="BMYZ01000001">
    <property type="protein sequence ID" value="GGY68958.1"/>
    <property type="molecule type" value="Genomic_DNA"/>
</dbReference>
<dbReference type="Pfam" id="PF08379">
    <property type="entry name" value="Bact_transglu_N"/>
    <property type="match status" value="1"/>
</dbReference>
<dbReference type="RefSeq" id="WP_189416664.1">
    <property type="nucleotide sequence ID" value="NZ_BMYZ01000001.1"/>
</dbReference>
<dbReference type="PANTHER" id="PTHR33490:SF6">
    <property type="entry name" value="SLL1049 PROTEIN"/>
    <property type="match status" value="1"/>
</dbReference>
<feature type="domain" description="Transglutaminase-like" evidence="1">
    <location>
        <begin position="157"/>
        <end position="220"/>
    </location>
</feature>
<proteinExistence type="predicted"/>
<dbReference type="Pfam" id="PF01841">
    <property type="entry name" value="Transglut_core"/>
    <property type="match status" value="1"/>
</dbReference>
<dbReference type="InterPro" id="IPR013589">
    <property type="entry name" value="Bac_transglu_N"/>
</dbReference>
<dbReference type="SUPFAM" id="SSF54001">
    <property type="entry name" value="Cysteine proteinases"/>
    <property type="match status" value="1"/>
</dbReference>
<dbReference type="SMART" id="SM00460">
    <property type="entry name" value="TGc"/>
    <property type="match status" value="1"/>
</dbReference>
<organism evidence="2 3">
    <name type="scientific">Cellvibrio zantedeschiae</name>
    <dbReference type="NCBI Taxonomy" id="1237077"/>
    <lineage>
        <taxon>Bacteria</taxon>
        <taxon>Pseudomonadati</taxon>
        <taxon>Pseudomonadota</taxon>
        <taxon>Gammaproteobacteria</taxon>
        <taxon>Cellvibrionales</taxon>
        <taxon>Cellvibrionaceae</taxon>
        <taxon>Cellvibrio</taxon>
    </lineage>
</organism>
<reference evidence="3" key="1">
    <citation type="journal article" date="2019" name="Int. J. Syst. Evol. Microbiol.">
        <title>The Global Catalogue of Microorganisms (GCM) 10K type strain sequencing project: providing services to taxonomists for standard genome sequencing and annotation.</title>
        <authorList>
            <consortium name="The Broad Institute Genomics Platform"/>
            <consortium name="The Broad Institute Genome Sequencing Center for Infectious Disease"/>
            <person name="Wu L."/>
            <person name="Ma J."/>
        </authorList>
    </citation>
    <scope>NUCLEOTIDE SEQUENCE [LARGE SCALE GENOMIC DNA]</scope>
    <source>
        <strain evidence="3">KCTC 32239</strain>
    </source>
</reference>
<comment type="caution">
    <text evidence="2">The sequence shown here is derived from an EMBL/GenBank/DDBJ whole genome shotgun (WGS) entry which is preliminary data.</text>
</comment>
<sequence>MLLNIQHETVYRYSAPVDYTIQHLRLTPRHEAHQQAIDWKINTPGKYQRHLDAYGNVGHILVLDRPHEEIRITVSGQVEISKENAHLPSDGGDVPLLAYLQPTNLTTADHAVLDLAKTAYKAKRGAVDSMFTLIDGIQQAVAYVPGTTQVASTAAEVLEAGAGVCQDHAHVFIACCRALDLPARYVSGYIHPGDTDHAASHAWADVWLEGLGWVSFDVTNANFAASEHCRLAVGRDYLDACPVRGVRHGGGAEAMEVMVRIAHPDSAGVLLQSIVSYPPRAPSSKKSLQQQ</sequence>
<dbReference type="PANTHER" id="PTHR33490">
    <property type="entry name" value="BLR5614 PROTEIN-RELATED"/>
    <property type="match status" value="1"/>
</dbReference>